<dbReference type="AlphaFoldDB" id="A0A9X7INM3"/>
<evidence type="ECO:0000256" key="1">
    <source>
        <dbReference type="SAM" id="SignalP"/>
    </source>
</evidence>
<feature type="domain" description="PE-PPE" evidence="2">
    <location>
        <begin position="81"/>
        <end position="157"/>
    </location>
</feature>
<gene>
    <name evidence="3" type="ORF">C5U48_08980</name>
</gene>
<dbReference type="InterPro" id="IPR013228">
    <property type="entry name" value="PE-PPE_C"/>
</dbReference>
<feature type="signal peptide" evidence="1">
    <location>
        <begin position="1"/>
        <end position="23"/>
    </location>
</feature>
<name>A0A9X7INM3_9MYCO</name>
<dbReference type="Pfam" id="PF08237">
    <property type="entry name" value="PE-PPE"/>
    <property type="match status" value="1"/>
</dbReference>
<protein>
    <submittedName>
        <fullName evidence="3">PE-PPE domain-containing protein</fullName>
    </submittedName>
</protein>
<accession>A0A9X7INM3</accession>
<feature type="chain" id="PRO_5040904967" evidence="1">
    <location>
        <begin position="24"/>
        <end position="253"/>
    </location>
</feature>
<keyword evidence="1" id="KW-0732">Signal</keyword>
<dbReference type="RefSeq" id="WP_046282531.1">
    <property type="nucleotide sequence ID" value="NZ_CP092430.2"/>
</dbReference>
<keyword evidence="4" id="KW-1185">Reference proteome</keyword>
<comment type="caution">
    <text evidence="3">The sequence shown here is derived from an EMBL/GenBank/DDBJ whole genome shotgun (WGS) entry which is preliminary data.</text>
</comment>
<sequence>MKKIIFGVALCGAALAFAGAANAANDNQYDFLYGSTDALVLGPTGIATPTANYISNGIDLYLDPLGYGGTVASSVALSMPNSWDFLSSVPEGQAILVDAILADYNAGEMGCDASGVCSDPLTIFTYSQSSLIASYAQEQLADAGVPTDALRFVMLGANPAAVPTDLYPTEVFNIQGDVFADNLGKSWWDLLFGNTSWQDLFYGLALHQVYLGLTPEQIDSATSTVDGLTTFNDIPTLDTGDLIQALFNSFFAV</sequence>
<evidence type="ECO:0000259" key="2">
    <source>
        <dbReference type="Pfam" id="PF08237"/>
    </source>
</evidence>
<organism evidence="3 4">
    <name type="scientific">Mycolicibacter virginiensis</name>
    <dbReference type="NCBI Taxonomy" id="1795032"/>
    <lineage>
        <taxon>Bacteria</taxon>
        <taxon>Bacillati</taxon>
        <taxon>Actinomycetota</taxon>
        <taxon>Actinomycetes</taxon>
        <taxon>Mycobacteriales</taxon>
        <taxon>Mycobacteriaceae</taxon>
        <taxon>Mycolicibacter</taxon>
    </lineage>
</organism>
<proteinExistence type="predicted"/>
<dbReference type="Proteomes" id="UP000237911">
    <property type="component" value="Unassembled WGS sequence"/>
</dbReference>
<evidence type="ECO:0000313" key="4">
    <source>
        <dbReference type="Proteomes" id="UP000237911"/>
    </source>
</evidence>
<reference evidence="3 4" key="1">
    <citation type="submission" date="2018-02" db="EMBL/GenBank/DDBJ databases">
        <title>Draft genome sequence of Mycobacterium virginiense isolated from mud of a swine farm in Japan.</title>
        <authorList>
            <person name="Ohya K."/>
        </authorList>
    </citation>
    <scope>NUCLEOTIDE SEQUENCE [LARGE SCALE GENOMIC DNA]</scope>
    <source>
        <strain evidence="3 4">GF75</strain>
    </source>
</reference>
<evidence type="ECO:0000313" key="3">
    <source>
        <dbReference type="EMBL" id="PQM52602.1"/>
    </source>
</evidence>
<dbReference type="EMBL" id="PUEV01000043">
    <property type="protein sequence ID" value="PQM52602.1"/>
    <property type="molecule type" value="Genomic_DNA"/>
</dbReference>